<feature type="transmembrane region" description="Helical" evidence="2">
    <location>
        <begin position="18"/>
        <end position="41"/>
    </location>
</feature>
<dbReference type="Gene3D" id="3.40.50.20">
    <property type="match status" value="1"/>
</dbReference>
<dbReference type="GO" id="GO:0046872">
    <property type="term" value="F:metal ion binding"/>
    <property type="evidence" value="ECO:0007669"/>
    <property type="project" value="InterPro"/>
</dbReference>
<evidence type="ECO:0000256" key="2">
    <source>
        <dbReference type="SAM" id="Phobius"/>
    </source>
</evidence>
<evidence type="ECO:0000313" key="5">
    <source>
        <dbReference type="Proteomes" id="UP001140513"/>
    </source>
</evidence>
<feature type="domain" description="ATP-grasp" evidence="3">
    <location>
        <begin position="184"/>
        <end position="377"/>
    </location>
</feature>
<keyword evidence="2" id="KW-0812">Transmembrane</keyword>
<comment type="caution">
    <text evidence="4">The sequence shown here is derived from an EMBL/GenBank/DDBJ whole genome shotgun (WGS) entry which is preliminary data.</text>
</comment>
<dbReference type="GO" id="GO:0005524">
    <property type="term" value="F:ATP binding"/>
    <property type="evidence" value="ECO:0007669"/>
    <property type="project" value="UniProtKB-UniRule"/>
</dbReference>
<dbReference type="OrthoDB" id="186626at2759"/>
<keyword evidence="2" id="KW-0472">Membrane</keyword>
<name>A0A9W8X936_9PLEO</name>
<evidence type="ECO:0000313" key="4">
    <source>
        <dbReference type="EMBL" id="KAJ4344642.1"/>
    </source>
</evidence>
<dbReference type="GeneID" id="80915916"/>
<keyword evidence="1" id="KW-0547">Nucleotide-binding</keyword>
<evidence type="ECO:0000256" key="1">
    <source>
        <dbReference type="PROSITE-ProRule" id="PRU00409"/>
    </source>
</evidence>
<dbReference type="SUPFAM" id="SSF56059">
    <property type="entry name" value="Glutathione synthetase ATP-binding domain-like"/>
    <property type="match status" value="1"/>
</dbReference>
<dbReference type="EMBL" id="JAPEUX010000010">
    <property type="protein sequence ID" value="KAJ4344642.1"/>
    <property type="molecule type" value="Genomic_DNA"/>
</dbReference>
<proteinExistence type="predicted"/>
<dbReference type="AlphaFoldDB" id="A0A9W8X936"/>
<dbReference type="Gene3D" id="3.30.470.20">
    <property type="entry name" value="ATP-grasp fold, B domain"/>
    <property type="match status" value="1"/>
</dbReference>
<dbReference type="RefSeq" id="XP_056065094.1">
    <property type="nucleotide sequence ID" value="XM_056221107.1"/>
</dbReference>
<dbReference type="PROSITE" id="PS50975">
    <property type="entry name" value="ATP_GRASP"/>
    <property type="match status" value="1"/>
</dbReference>
<dbReference type="InterPro" id="IPR011761">
    <property type="entry name" value="ATP-grasp"/>
</dbReference>
<reference evidence="4" key="1">
    <citation type="submission" date="2022-10" db="EMBL/GenBank/DDBJ databases">
        <title>Tapping the CABI collections for fungal endophytes: first genome assemblies for Collariella, Neodidymelliopsis, Ascochyta clinopodiicola, Didymella pomorum, Didymosphaeria variabile, Neocosmospora piperis and Neocucurbitaria cava.</title>
        <authorList>
            <person name="Hill R."/>
        </authorList>
    </citation>
    <scope>NUCLEOTIDE SEQUENCE</scope>
    <source>
        <strain evidence="4">IMI 356815</strain>
    </source>
</reference>
<accession>A0A9W8X936</accession>
<keyword evidence="5" id="KW-1185">Reference proteome</keyword>
<gene>
    <name evidence="4" type="ORF">N0V89_012386</name>
</gene>
<evidence type="ECO:0000259" key="3">
    <source>
        <dbReference type="PROSITE" id="PS50975"/>
    </source>
</evidence>
<sequence>MDVSQADPFYYHHVPKNILLILLSLVTLPFSAALVIGSLIYSRFFPESKPIPLRDASERKTILVTGVSMTKGLTIARILAQHTPHRVIGADTSAFSPGRFSSALAKFYVLTPPDGSDAEPYIDSLLHVIKSEKVDLWISCSSVVAAVEDGEVVKLAERERGKGFHAVQFRGDVVERLHEKDQFIEYIRSLELPVPESHRCTSSDEVIKILTKERQGSRKFILKPIGVDDRARANMMTLLPFDKREDTVSYVKSLQISNENAFQVQQYISGAEYCTHALVIRGRVVAFTCCPSSELLMHYEAIPPSSHLFQQMLDFTQRVAQDGGDSFSGHLSFDFLAEGEGKVSKLYPIECNPRAHTAVVLFSNTPQMASAYHSPFSPSKSADMKIVTPRSPTPSYYWLGHDLVALLILPVLDLMWGFATLNEVLNCMTDFWEHVVSWRDGTFTMQDPVPFFVLYHVYWPMRFLTSLMGGKGWSRINVSTTKVFEQ</sequence>
<keyword evidence="1" id="KW-0067">ATP-binding</keyword>
<protein>
    <recommendedName>
        <fullName evidence="3">ATP-grasp domain-containing protein</fullName>
    </recommendedName>
</protein>
<dbReference type="Proteomes" id="UP001140513">
    <property type="component" value="Unassembled WGS sequence"/>
</dbReference>
<organism evidence="4 5">
    <name type="scientific">Didymosphaeria variabile</name>
    <dbReference type="NCBI Taxonomy" id="1932322"/>
    <lineage>
        <taxon>Eukaryota</taxon>
        <taxon>Fungi</taxon>
        <taxon>Dikarya</taxon>
        <taxon>Ascomycota</taxon>
        <taxon>Pezizomycotina</taxon>
        <taxon>Dothideomycetes</taxon>
        <taxon>Pleosporomycetidae</taxon>
        <taxon>Pleosporales</taxon>
        <taxon>Massarineae</taxon>
        <taxon>Didymosphaeriaceae</taxon>
        <taxon>Didymosphaeria</taxon>
    </lineage>
</organism>
<keyword evidence="2" id="KW-1133">Transmembrane helix</keyword>